<name>A0ABV0BH21_9HYPH</name>
<dbReference type="GO" id="GO:0016757">
    <property type="term" value="F:glycosyltransferase activity"/>
    <property type="evidence" value="ECO:0007669"/>
    <property type="project" value="UniProtKB-KW"/>
</dbReference>
<dbReference type="PANTHER" id="PTHR45947:SF3">
    <property type="entry name" value="SULFOQUINOVOSYL TRANSFERASE SQD2"/>
    <property type="match status" value="1"/>
</dbReference>
<dbReference type="PANTHER" id="PTHR45947">
    <property type="entry name" value="SULFOQUINOVOSYL TRANSFERASE SQD2"/>
    <property type="match status" value="1"/>
</dbReference>
<protein>
    <submittedName>
        <fullName evidence="2">Glycosyltransferase family 4 protein</fullName>
        <ecNumber evidence="2">2.4.-.-</ecNumber>
    </submittedName>
</protein>
<gene>
    <name evidence="2" type="ORF">WJT86_02870</name>
</gene>
<comment type="caution">
    <text evidence="2">The sequence shown here is derived from an EMBL/GenBank/DDBJ whole genome shotgun (WGS) entry which is preliminary data.</text>
</comment>
<dbReference type="Pfam" id="PF00534">
    <property type="entry name" value="Glycos_transf_1"/>
    <property type="match status" value="1"/>
</dbReference>
<evidence type="ECO:0000259" key="1">
    <source>
        <dbReference type="Pfam" id="PF00534"/>
    </source>
</evidence>
<dbReference type="EC" id="2.4.-.-" evidence="2"/>
<dbReference type="CDD" id="cd03801">
    <property type="entry name" value="GT4_PimA-like"/>
    <property type="match status" value="1"/>
</dbReference>
<keyword evidence="2" id="KW-0808">Transferase</keyword>
<dbReference type="Proteomes" id="UP001418637">
    <property type="component" value="Unassembled WGS sequence"/>
</dbReference>
<reference evidence="2 3" key="1">
    <citation type="submission" date="2024-04" db="EMBL/GenBank/DDBJ databases">
        <title>A novel species isolated from cricket.</title>
        <authorList>
            <person name="Wang H.-C."/>
        </authorList>
    </citation>
    <scope>NUCLEOTIDE SEQUENCE [LARGE SCALE GENOMIC DNA]</scope>
    <source>
        <strain evidence="2 3">WL0021</strain>
    </source>
</reference>
<dbReference type="RefSeq" id="WP_346335979.1">
    <property type="nucleotide sequence ID" value="NZ_JBBYXI010000001.1"/>
</dbReference>
<dbReference type="EMBL" id="JBBYXI010000001">
    <property type="protein sequence ID" value="MEN3930002.1"/>
    <property type="molecule type" value="Genomic_DNA"/>
</dbReference>
<accession>A0ABV0BH21</accession>
<evidence type="ECO:0000313" key="2">
    <source>
        <dbReference type="EMBL" id="MEN3930002.1"/>
    </source>
</evidence>
<sequence>MTDIAFYAPMKSPDHPVPSGDRTMAQLLLSALQTTGFQTNIVSKLRSFEPSGTPARQAELKELAIREAEDLVAAFHKSGNIPSLWFSYHVYYKSPDWIGPHVARALNIPYVIAEGSRASKRANGPWALAHQGAEEALDQADIIFALTRRDSLSLTEHKPAHQQVLYLPPFLDLSVWPKEPKTRAFTTDKPAQLLTVAMMRKGDKLASYQQLAHTLQKVSFPWQLDVVGDGPAHYDVHNLFAQFGSRIHWHGEIEDKATLASLYSTSDLMVWPALNEAYGMVFLEAQAFGCPIVAFNNGGVADAVLNEETGILVSGDNIDDFASIITSLIGNPDKRQTLSQNAREFIRRERTLEQTAQLLKTALTPLIGAAR</sequence>
<dbReference type="InterPro" id="IPR050194">
    <property type="entry name" value="Glycosyltransferase_grp1"/>
</dbReference>
<keyword evidence="3" id="KW-1185">Reference proteome</keyword>
<feature type="domain" description="Glycosyl transferase family 1" evidence="1">
    <location>
        <begin position="199"/>
        <end position="344"/>
    </location>
</feature>
<evidence type="ECO:0000313" key="3">
    <source>
        <dbReference type="Proteomes" id="UP001418637"/>
    </source>
</evidence>
<dbReference type="SUPFAM" id="SSF53756">
    <property type="entry name" value="UDP-Glycosyltransferase/glycogen phosphorylase"/>
    <property type="match status" value="1"/>
</dbReference>
<keyword evidence="2" id="KW-0328">Glycosyltransferase</keyword>
<dbReference type="InterPro" id="IPR001296">
    <property type="entry name" value="Glyco_trans_1"/>
</dbReference>
<proteinExistence type="predicted"/>
<organism evidence="2 3">
    <name type="scientific">Hohaiivirga grylli</name>
    <dbReference type="NCBI Taxonomy" id="3133970"/>
    <lineage>
        <taxon>Bacteria</taxon>
        <taxon>Pseudomonadati</taxon>
        <taxon>Pseudomonadota</taxon>
        <taxon>Alphaproteobacteria</taxon>
        <taxon>Hyphomicrobiales</taxon>
        <taxon>Methylobacteriaceae</taxon>
        <taxon>Hohaiivirga</taxon>
    </lineage>
</organism>
<dbReference type="Gene3D" id="3.40.50.2000">
    <property type="entry name" value="Glycogen Phosphorylase B"/>
    <property type="match status" value="2"/>
</dbReference>